<evidence type="ECO:0000313" key="2">
    <source>
        <dbReference type="Proteomes" id="UP000315003"/>
    </source>
</evidence>
<keyword evidence="2" id="KW-1185">Reference proteome</keyword>
<dbReference type="EMBL" id="CP036272">
    <property type="protein sequence ID" value="QDT60700.1"/>
    <property type="molecule type" value="Genomic_DNA"/>
</dbReference>
<reference evidence="1 2" key="1">
    <citation type="submission" date="2019-02" db="EMBL/GenBank/DDBJ databases">
        <title>Deep-cultivation of Planctomycetes and their phenomic and genomic characterization uncovers novel biology.</title>
        <authorList>
            <person name="Wiegand S."/>
            <person name="Jogler M."/>
            <person name="Boedeker C."/>
            <person name="Pinto D."/>
            <person name="Vollmers J."/>
            <person name="Rivas-Marin E."/>
            <person name="Kohn T."/>
            <person name="Peeters S.H."/>
            <person name="Heuer A."/>
            <person name="Rast P."/>
            <person name="Oberbeckmann S."/>
            <person name="Bunk B."/>
            <person name="Jeske O."/>
            <person name="Meyerdierks A."/>
            <person name="Storesund J.E."/>
            <person name="Kallscheuer N."/>
            <person name="Luecker S."/>
            <person name="Lage O.M."/>
            <person name="Pohl T."/>
            <person name="Merkel B.J."/>
            <person name="Hornburger P."/>
            <person name="Mueller R.-W."/>
            <person name="Bruemmer F."/>
            <person name="Labrenz M."/>
            <person name="Spormann A.M."/>
            <person name="Op den Camp H."/>
            <person name="Overmann J."/>
            <person name="Amann R."/>
            <person name="Jetten M.S.M."/>
            <person name="Mascher T."/>
            <person name="Medema M.H."/>
            <person name="Devos D.P."/>
            <person name="Kaster A.-K."/>
            <person name="Ovreas L."/>
            <person name="Rohde M."/>
            <person name="Galperin M.Y."/>
            <person name="Jogler C."/>
        </authorList>
    </citation>
    <scope>NUCLEOTIDE SEQUENCE [LARGE SCALE GENOMIC DNA]</scope>
    <source>
        <strain evidence="1 2">SV_7m_r</strain>
    </source>
</reference>
<dbReference type="Pfam" id="PF07643">
    <property type="entry name" value="DUF1598"/>
    <property type="match status" value="1"/>
</dbReference>
<dbReference type="OrthoDB" id="233246at2"/>
<accession>A0A517SX28</accession>
<gene>
    <name evidence="1" type="ORF">SV7mr_32260</name>
</gene>
<dbReference type="AlphaFoldDB" id="A0A517SX28"/>
<organism evidence="1 2">
    <name type="scientific">Stieleria bergensis</name>
    <dbReference type="NCBI Taxonomy" id="2528025"/>
    <lineage>
        <taxon>Bacteria</taxon>
        <taxon>Pseudomonadati</taxon>
        <taxon>Planctomycetota</taxon>
        <taxon>Planctomycetia</taxon>
        <taxon>Pirellulales</taxon>
        <taxon>Pirellulaceae</taxon>
        <taxon>Stieleria</taxon>
    </lineage>
</organism>
<dbReference type="Proteomes" id="UP000315003">
    <property type="component" value="Chromosome"/>
</dbReference>
<dbReference type="RefSeq" id="WP_145273782.1">
    <property type="nucleotide sequence ID" value="NZ_CP036272.1"/>
</dbReference>
<sequence>MKLSPARVLLAIVAIGLASVTTLSFAGFNGGGGGNRVGGVSIDPAGVVRAATVQENQEFINLLRASVPVAKGDLAQAAETRMISLKGIQAAIETARQGGGRLPADVRFLAGLTSIEYVYVDQQNQDIVIAGPAEPWKIGDDGSIVGTKTGAAVLRLEDLIVALRNVDNSRHGGISVSIEPTAEGRDRLQKLLRRVTLKPGQNPAVIENAMKQAFGPQQVKFNGIPTDSRYAATLVAADYEMKRLAMALEDSPVKELPSYLSMARNARHSSVSNPRWWIECAYDSLTRNEAGTAWKLSGQGVKTLTEDEVVNKSGQLESTGRNDQFAQKWADAMTANYVELAAKKPIFGELQNLMDLTVVATLIAQESLESKSGLQLTVFRDNDLLSPVSYDTPRTISPECSFIRGNAGWVVTASGGVSINPFQLITEQQVDAGLEQVASVGTADAWWWNK</sequence>
<name>A0A517SX28_9BACT</name>
<proteinExistence type="predicted"/>
<dbReference type="InterPro" id="IPR011487">
    <property type="entry name" value="DUF1598"/>
</dbReference>
<protein>
    <recommendedName>
        <fullName evidence="3">DUF1598 domain-containing protein</fullName>
    </recommendedName>
</protein>
<evidence type="ECO:0008006" key="3">
    <source>
        <dbReference type="Google" id="ProtNLM"/>
    </source>
</evidence>
<evidence type="ECO:0000313" key="1">
    <source>
        <dbReference type="EMBL" id="QDT60700.1"/>
    </source>
</evidence>